<dbReference type="EC" id="4.2.99.18" evidence="2"/>
<dbReference type="Gene3D" id="1.10.340.30">
    <property type="entry name" value="Hypothetical protein, domain 2"/>
    <property type="match status" value="2"/>
</dbReference>
<dbReference type="PANTHER" id="PTHR10242">
    <property type="entry name" value="8-OXOGUANINE DNA GLYCOSYLASE"/>
    <property type="match status" value="1"/>
</dbReference>
<feature type="domain" description="HhH-GPD" evidence="11">
    <location>
        <begin position="449"/>
        <end position="621"/>
    </location>
</feature>
<gene>
    <name evidence="12" type="ORF">PGO_071500</name>
</gene>
<evidence type="ECO:0000256" key="6">
    <source>
        <dbReference type="ARBA" id="ARBA00023239"/>
    </source>
</evidence>
<keyword evidence="3" id="KW-0227">DNA damage</keyword>
<evidence type="ECO:0000256" key="4">
    <source>
        <dbReference type="ARBA" id="ARBA00022801"/>
    </source>
</evidence>
<evidence type="ECO:0000313" key="13">
    <source>
        <dbReference type="Proteomes" id="UP000195521"/>
    </source>
</evidence>
<keyword evidence="4" id="KW-0378">Hydrolase</keyword>
<evidence type="ECO:0000256" key="3">
    <source>
        <dbReference type="ARBA" id="ARBA00022763"/>
    </source>
</evidence>
<evidence type="ECO:0000313" key="12">
    <source>
        <dbReference type="EMBL" id="GAW80235.1"/>
    </source>
</evidence>
<comment type="catalytic activity">
    <reaction evidence="9">
        <text>2'-deoxyribonucleotide-(2'-deoxyribose 5'-phosphate)-2'-deoxyribonucleotide-DNA = a 3'-end 2'-deoxyribonucleotide-(2,3-dehydro-2,3-deoxyribose 5'-phosphate)-DNA + a 5'-end 5'-phospho-2'-deoxyribonucleoside-DNA + H(+)</text>
        <dbReference type="Rhea" id="RHEA:66592"/>
        <dbReference type="Rhea" id="RHEA-COMP:13180"/>
        <dbReference type="Rhea" id="RHEA-COMP:16897"/>
        <dbReference type="Rhea" id="RHEA-COMP:17067"/>
        <dbReference type="ChEBI" id="CHEBI:15378"/>
        <dbReference type="ChEBI" id="CHEBI:136412"/>
        <dbReference type="ChEBI" id="CHEBI:157695"/>
        <dbReference type="ChEBI" id="CHEBI:167181"/>
        <dbReference type="EC" id="4.2.99.18"/>
    </reaction>
</comment>
<dbReference type="InterPro" id="IPR052054">
    <property type="entry name" value="Oxidative_DNA_repair_enzyme"/>
</dbReference>
<dbReference type="Gene3D" id="3.30.310.40">
    <property type="match status" value="1"/>
</dbReference>
<dbReference type="GO" id="GO:0006289">
    <property type="term" value="P:nucleotide-excision repair"/>
    <property type="evidence" value="ECO:0007669"/>
    <property type="project" value="InterPro"/>
</dbReference>
<dbReference type="GO" id="GO:0006285">
    <property type="term" value="P:base-excision repair, AP site formation"/>
    <property type="evidence" value="ECO:0007669"/>
    <property type="project" value="TreeGrafter"/>
</dbReference>
<dbReference type="Pfam" id="PF07934">
    <property type="entry name" value="OGG_N"/>
    <property type="match status" value="1"/>
</dbReference>
<evidence type="ECO:0000259" key="11">
    <source>
        <dbReference type="SMART" id="SM00478"/>
    </source>
</evidence>
<dbReference type="GeneID" id="39746948"/>
<dbReference type="Proteomes" id="UP000195521">
    <property type="component" value="Unassembled WGS sequence"/>
</dbReference>
<name>A0A1Y1JFW7_PLAGO</name>
<accession>A0A1Y1JFW7</accession>
<protein>
    <recommendedName>
        <fullName evidence="2">DNA-(apurinic or apyrimidinic site) lyase</fullName>
        <ecNumber evidence="2">4.2.99.18</ecNumber>
    </recommendedName>
</protein>
<dbReference type="SUPFAM" id="SSF48150">
    <property type="entry name" value="DNA-glycosylase"/>
    <property type="match status" value="1"/>
</dbReference>
<evidence type="ECO:0000256" key="2">
    <source>
        <dbReference type="ARBA" id="ARBA00012720"/>
    </source>
</evidence>
<evidence type="ECO:0000256" key="9">
    <source>
        <dbReference type="ARBA" id="ARBA00044632"/>
    </source>
</evidence>
<sequence length="701" mass="82031">MMLKFFKAIFFLSLNPIHMNKEIKCKTIGIVKMSNIPERKKTYVKTENSIAMKKKKKIGGQKVLNSHSYINTTKCIKKNIVKKNRNEQDKREIMKKVMIHTHSIPESRSGNGRDMVNINVENLINGSTFSVIKNFEKKWEKINVSTNDLQLKYCFLIGQEFCFSEVSKNTYIGLINKKIYLFKETEKAIYYQCIYDRNKCIKGITKGENNCHVDEKENNDKTNLNDIYEKDVEEFFNLQFPLRENIEMWKKKDKRMNEITHKIKGLRILKADSVESFFSFLCSTNNNIPRITLMIECLRRRYGKFIATIIFHGQDLLVKIDNHTEGSFRDFNRDSKLIQQKTDTDPNVLVKLEYPLNSKLVEEYPSYVSPKGEQKAHIRVKKEFPTNSSEGEQESAEANREESDEEKQNVKAWRKESDEEKKNVKVWRKESGEEKQNVEAKRKKPYAEAAARNQNKIFYEHVKTMIKEEKEMKIFPFYEFPSIEIISKLKEEDLRNLGFGYRSSYVIESAKMLTEIGSEEWIENLKKVKKTKECIDKLIMFPGIGLKVANCICLFGLNKFDCIPIDTHIYDIIYKYYKNIIEAECKPVSLQNANKEKEKRGEKYDIEESSTSATIIGTSDLKNKKMKRNNKHVNSKIPGHAMKKNNEKNSTNNAKQKKKALTTSLYIRLYTKLKNLLGPNCGWAQTILFASELKKFSYLFE</sequence>
<dbReference type="GO" id="GO:0140078">
    <property type="term" value="F:class I DNA-(apurinic or apyrimidinic site) endonuclease activity"/>
    <property type="evidence" value="ECO:0007669"/>
    <property type="project" value="UniProtKB-EC"/>
</dbReference>
<dbReference type="GO" id="GO:0003684">
    <property type="term" value="F:damaged DNA binding"/>
    <property type="evidence" value="ECO:0007669"/>
    <property type="project" value="InterPro"/>
</dbReference>
<keyword evidence="13" id="KW-1185">Reference proteome</keyword>
<dbReference type="OMA" id="ECKIKNG"/>
<dbReference type="AlphaFoldDB" id="A0A1Y1JFW7"/>
<dbReference type="GO" id="GO:0034039">
    <property type="term" value="F:8-oxo-7,8-dihydroguanine DNA N-glycosylase activity"/>
    <property type="evidence" value="ECO:0007669"/>
    <property type="project" value="TreeGrafter"/>
</dbReference>
<feature type="compositionally biased region" description="Basic and acidic residues" evidence="10">
    <location>
        <begin position="397"/>
        <end position="440"/>
    </location>
</feature>
<evidence type="ECO:0000256" key="10">
    <source>
        <dbReference type="SAM" id="MobiDB-lite"/>
    </source>
</evidence>
<keyword evidence="7" id="KW-0511">Multifunctional enzyme</keyword>
<keyword evidence="8" id="KW-0326">Glycosidase</keyword>
<evidence type="ECO:0000256" key="8">
    <source>
        <dbReference type="ARBA" id="ARBA00023295"/>
    </source>
</evidence>
<dbReference type="SUPFAM" id="SSF55945">
    <property type="entry name" value="TATA-box binding protein-like"/>
    <property type="match status" value="1"/>
</dbReference>
<feature type="compositionally biased region" description="Basic and acidic residues" evidence="10">
    <location>
        <begin position="375"/>
        <end position="384"/>
    </location>
</feature>
<dbReference type="RefSeq" id="XP_028542824.1">
    <property type="nucleotide sequence ID" value="XM_028687023.1"/>
</dbReference>
<dbReference type="OrthoDB" id="238681at2759"/>
<evidence type="ECO:0000256" key="5">
    <source>
        <dbReference type="ARBA" id="ARBA00023204"/>
    </source>
</evidence>
<reference evidence="13" key="1">
    <citation type="submission" date="2017-04" db="EMBL/GenBank/DDBJ databases">
        <title>Plasmodium gonderi genome.</title>
        <authorList>
            <person name="Arisue N."/>
            <person name="Honma H."/>
            <person name="Kawai S."/>
            <person name="Tougan T."/>
            <person name="Tanabe K."/>
            <person name="Horii T."/>
        </authorList>
    </citation>
    <scope>NUCLEOTIDE SEQUENCE [LARGE SCALE GENOMIC DNA]</scope>
    <source>
        <strain evidence="13">ATCC 30045</strain>
    </source>
</reference>
<keyword evidence="6 12" id="KW-0456">Lyase</keyword>
<dbReference type="SMART" id="SM00478">
    <property type="entry name" value="ENDO3c"/>
    <property type="match status" value="1"/>
</dbReference>
<organism evidence="12 13">
    <name type="scientific">Plasmodium gonderi</name>
    <dbReference type="NCBI Taxonomy" id="77519"/>
    <lineage>
        <taxon>Eukaryota</taxon>
        <taxon>Sar</taxon>
        <taxon>Alveolata</taxon>
        <taxon>Apicomplexa</taxon>
        <taxon>Aconoidasida</taxon>
        <taxon>Haemosporida</taxon>
        <taxon>Plasmodiidae</taxon>
        <taxon>Plasmodium</taxon>
        <taxon>Plasmodium (Plasmodium)</taxon>
    </lineage>
</organism>
<feature type="region of interest" description="Disordered" evidence="10">
    <location>
        <begin position="632"/>
        <end position="657"/>
    </location>
</feature>
<dbReference type="InterPro" id="IPR012904">
    <property type="entry name" value="OGG_N"/>
</dbReference>
<dbReference type="Gene3D" id="1.10.1670.10">
    <property type="entry name" value="Helix-hairpin-Helix base-excision DNA repair enzymes (C-terminal)"/>
    <property type="match status" value="1"/>
</dbReference>
<dbReference type="InterPro" id="IPR011257">
    <property type="entry name" value="DNA_glycosylase"/>
</dbReference>
<dbReference type="InterPro" id="IPR003265">
    <property type="entry name" value="HhH-GPD_domain"/>
</dbReference>
<comment type="similarity">
    <text evidence="1">Belongs to the type-1 OGG1 family.</text>
</comment>
<feature type="region of interest" description="Disordered" evidence="10">
    <location>
        <begin position="375"/>
        <end position="446"/>
    </location>
</feature>
<proteinExistence type="inferred from homology"/>
<dbReference type="GO" id="GO:0005634">
    <property type="term" value="C:nucleus"/>
    <property type="evidence" value="ECO:0007669"/>
    <property type="project" value="TreeGrafter"/>
</dbReference>
<keyword evidence="5" id="KW-0234">DNA repair</keyword>
<dbReference type="EMBL" id="BDQF01000008">
    <property type="protein sequence ID" value="GAW80235.1"/>
    <property type="molecule type" value="Genomic_DNA"/>
</dbReference>
<dbReference type="PANTHER" id="PTHR10242:SF2">
    <property type="entry name" value="N-GLYCOSYLASE_DNA LYASE"/>
    <property type="match status" value="1"/>
</dbReference>
<dbReference type="CDD" id="cd00056">
    <property type="entry name" value="ENDO3c"/>
    <property type="match status" value="1"/>
</dbReference>
<evidence type="ECO:0000256" key="1">
    <source>
        <dbReference type="ARBA" id="ARBA00010679"/>
    </source>
</evidence>
<comment type="caution">
    <text evidence="12">The sequence shown here is derived from an EMBL/GenBank/DDBJ whole genome shotgun (WGS) entry which is preliminary data.</text>
</comment>
<evidence type="ECO:0000256" key="7">
    <source>
        <dbReference type="ARBA" id="ARBA00023268"/>
    </source>
</evidence>
<dbReference type="InterPro" id="IPR023170">
    <property type="entry name" value="HhH_base_excis_C"/>
</dbReference>